<proteinExistence type="predicted"/>
<reference evidence="3" key="4">
    <citation type="submission" date="2024-05" db="EMBL/GenBank/DDBJ databases">
        <authorList>
            <person name="Sun Q."/>
            <person name="Zhou Y."/>
        </authorList>
    </citation>
    <scope>NUCLEOTIDE SEQUENCE</scope>
    <source>
        <strain evidence="3">CGMCC 1.15931</strain>
    </source>
</reference>
<dbReference type="InterPro" id="IPR018511">
    <property type="entry name" value="Hemolysin-typ_Ca-bd_CS"/>
</dbReference>
<reference evidence="4 5" key="3">
    <citation type="submission" date="2019-11" db="EMBL/GenBank/DDBJ databases">
        <title>Type strains purchased from KCTC, JCM and DSMZ.</title>
        <authorList>
            <person name="Lu H."/>
        </authorList>
    </citation>
    <scope>NUCLEOTIDE SEQUENCE [LARGE SCALE GENOMIC DNA]</scope>
    <source>
        <strain evidence="4 5">KCTC 52429</strain>
    </source>
</reference>
<dbReference type="EMBL" id="WNKZ01000004">
    <property type="protein sequence ID" value="MTV51653.1"/>
    <property type="molecule type" value="Genomic_DNA"/>
</dbReference>
<keyword evidence="6" id="KW-1185">Reference proteome</keyword>
<sequence>MTKYTGTPSSETILGGDGDDYLAASGGFDLLQGGAGNDTISATGGDSATGGLGSDTFISGSFATQHYTVTDFQAGAGGDVIDASNLLNYASLYHQYTGGNPFISYLALVQSGTDTLLQFHSPYWQDQAAVTVLTLKTVEAATLTADNFLHRLDPSGRLAPVDGASMPGTEGNDYLTGSPFRDILDGREGDDTLLSWGGNDTLIGGAGNDSLSGDRASVSRLDGGAGNDTLDGAGTLLGGDGDDRLTGSGALLDGGAGNDTLSSYYDTATINGGSGDDVIDSSGGVISGGTGRDVFSLSTYSSTVVTDFQAGDGGDKLDLRYALRDIYTTGERGVDFLKFEQSGADVLIRYDRDGSSSYYSMTTVITLKNVQLSALTLDNHLGISEGAPYSSWPSRLFGGLGNDRLFARLKGDTLTGFAGNDEYLGTTGTVVIERAGEGIDTFRLHPEYFSSNQATYTLAANVENLVLDGYSGRAWGNELDNQISMTATGEVDGAAGNDTITGSAMNDTLAGGAGNDVLAGGGGRDAIDGGAGNDVLVGGGGSDAIDGGAGNDTVQGLGARNQYQLAREGQSLHLTSADGTVTLTNVETIVFSNSVHTLASLLAMAGTDGNDKLTGTAGVDYLDGMGGNDTLAGGAGNDYYMVDSTGDVVTEAVNGGIDTVRVTAAAYTLPTNVEHLTHGTWEDGFQGTGNALDNRFSGNASGETFHGGAGNDSFTGRGGNDAFIGGAGDDWMLNAGTGTQFFDGGAGTDGIDGLAARDQYTISRWSREDIVLTAIATGDTIRVRDVEQFDMDGVTYTLAQLLEGLPGLGDDVITGTSDADVLEGFGGRDTLIGGAGDDTYLVDDARALVVEEEGAGHDTVRVAVAAAQPYQLGEHVEEGYAAAGILAIGIAGNAAANLLRGNGAANVLAGKGGSDTLDGGAGADRLAGGADNDLYIVDAGDIVTELDGEGIDTVMTELAKYTLTANVEALVYNGAGAFTGTGNAGDNLISGSVDQADVLSGADGNDTLAGLSGNDTLDGGKGIDTVALLGARSAYTISRPNNTDTIVAREGETVTLRGIEAVQFFDGYFTLASLLGNTASPLADLLTGTANADTLVGLGGNDTLSGGEGDDLYTVETVGDVVVELAGQGDDTVQVAFASGSYTLGEHVEHAIATGKGAVGLTGNAVANRLTGNGASNVLAGGAGNDTLDGGAGADKLSGGLGDDTYRVDAAGDSVAERANEGLDTVVASLSKYTLAAEVEQLTYDGTAGFAGTGNILANRIEGGSGGDSLAGLGGDDTLAGGAGNDTLDGGAGDGDTAILLGYGYQYVVTRTSATDTVLTGPDQAVTLRGIEKLQFLGGTVDLASLLLNRPSKFGDVITGTANDDELDGLAGSDTMSGGQGYDRYAVDSTGDIVIEKAGEGIDHVDVALAAGTYVLSENIENATVSGKGAAGITGNGAANTLVGNGAANALTGGAGDDTLDGGLGADKLVGGSGDDTYRVDAAGDSVTELANGGTDTVSTSLASYTLGAHVENLASEWQSGLAGTGNALGNRIDGSGGNDRLLGMDGNDTLCGHTGTDTIDGGKGDDTLVLAELPWYYTITRVSPTDTLFQSGSGLAKVTVRGIERVQFGDGSTLSWTAALSGVASGFNDSLIGSGADDILNGLGGSDTIEGGNGSDRYTVDVATDVIVELAGNGNDSVDVALASGSYTLSAHVENATVTSAGAIGLAGNGEANWLVGNAAANILGGGAGDDILDGGMGADRLTGGAGADSFIVGFGNDAVLDFDSSDWLVIDAMIGNGNGAIDSAVELAAPGAFGTDVELVLVKSKLAALTPADLVKAIGMPHQGQVAYPTMLFVAQSGKTSGVFLYTSDGDDSAIVAGELVQIATVTGVPVTLEHIAFVH</sequence>
<keyword evidence="2" id="KW-0964">Secreted</keyword>
<dbReference type="Pfam" id="PF00353">
    <property type="entry name" value="HemolysinCabind"/>
    <property type="match status" value="18"/>
</dbReference>
<dbReference type="PANTHER" id="PTHR38340:SF1">
    <property type="entry name" value="S-LAYER PROTEIN"/>
    <property type="match status" value="1"/>
</dbReference>
<comment type="subcellular location">
    <subcellularLocation>
        <location evidence="1">Secreted</location>
    </subcellularLocation>
</comment>
<reference evidence="3" key="1">
    <citation type="journal article" date="2014" name="Int. J. Syst. Evol. Microbiol.">
        <title>Complete genome of a new Firmicutes species belonging to the dominant human colonic microbiota ('Ruminococcus bicirculans') reveals two chromosomes and a selective capacity to utilize plant glucans.</title>
        <authorList>
            <consortium name="NISC Comparative Sequencing Program"/>
            <person name="Wegmann U."/>
            <person name="Louis P."/>
            <person name="Goesmann A."/>
            <person name="Henrissat B."/>
            <person name="Duncan S.H."/>
            <person name="Flint H.J."/>
        </authorList>
    </citation>
    <scope>NUCLEOTIDE SEQUENCE</scope>
    <source>
        <strain evidence="3">CGMCC 1.15931</strain>
    </source>
</reference>
<dbReference type="InterPro" id="IPR011049">
    <property type="entry name" value="Serralysin-like_metalloprot_C"/>
</dbReference>
<dbReference type="NCBIfam" id="TIGR03661">
    <property type="entry name" value="T1SS_VCA0849"/>
    <property type="match status" value="2"/>
</dbReference>
<dbReference type="Gene3D" id="2.150.10.10">
    <property type="entry name" value="Serralysin-like metalloprotease, C-terminal"/>
    <property type="match status" value="13"/>
</dbReference>
<name>A0A6I3SRB7_9BURK</name>
<dbReference type="SUPFAM" id="SSF51120">
    <property type="entry name" value="beta-Roll"/>
    <property type="match status" value="12"/>
</dbReference>
<dbReference type="PANTHER" id="PTHR38340">
    <property type="entry name" value="S-LAYER PROTEIN"/>
    <property type="match status" value="1"/>
</dbReference>
<evidence type="ECO:0000313" key="5">
    <source>
        <dbReference type="Proteomes" id="UP000430634"/>
    </source>
</evidence>
<comment type="caution">
    <text evidence="4">The sequence shown here is derived from an EMBL/GenBank/DDBJ whole genome shotgun (WGS) entry which is preliminary data.</text>
</comment>
<dbReference type="PROSITE" id="PS00330">
    <property type="entry name" value="HEMOLYSIN_CALCIUM"/>
    <property type="match status" value="14"/>
</dbReference>
<evidence type="ECO:0000256" key="1">
    <source>
        <dbReference type="ARBA" id="ARBA00004613"/>
    </source>
</evidence>
<organism evidence="4 5">
    <name type="scientific">Pseudoduganella buxea</name>
    <dbReference type="NCBI Taxonomy" id="1949069"/>
    <lineage>
        <taxon>Bacteria</taxon>
        <taxon>Pseudomonadati</taxon>
        <taxon>Pseudomonadota</taxon>
        <taxon>Betaproteobacteria</taxon>
        <taxon>Burkholderiales</taxon>
        <taxon>Oxalobacteraceae</taxon>
        <taxon>Telluria group</taxon>
        <taxon>Pseudoduganella</taxon>
    </lineage>
</organism>
<dbReference type="InterPro" id="IPR050557">
    <property type="entry name" value="RTX_toxin/Mannuronan_C5-epim"/>
</dbReference>
<dbReference type="InterPro" id="IPR019960">
    <property type="entry name" value="T1SS_VCA0849"/>
</dbReference>
<reference evidence="6" key="2">
    <citation type="journal article" date="2019" name="Int. J. Syst. Evol. Microbiol.">
        <title>The Global Catalogue of Microorganisms (GCM) 10K type strain sequencing project: providing services to taxonomists for standard genome sequencing and annotation.</title>
        <authorList>
            <consortium name="The Broad Institute Genomics Platform"/>
            <consortium name="The Broad Institute Genome Sequencing Center for Infectious Disease"/>
            <person name="Wu L."/>
            <person name="Ma J."/>
        </authorList>
    </citation>
    <scope>NUCLEOTIDE SEQUENCE [LARGE SCALE GENOMIC DNA]</scope>
    <source>
        <strain evidence="6">CGMCC 1.15931</strain>
    </source>
</reference>
<dbReference type="Proteomes" id="UP000622638">
    <property type="component" value="Unassembled WGS sequence"/>
</dbReference>
<evidence type="ECO:0000313" key="3">
    <source>
        <dbReference type="EMBL" id="GGC04915.1"/>
    </source>
</evidence>
<dbReference type="OrthoDB" id="8732252at2"/>
<evidence type="ECO:0000313" key="4">
    <source>
        <dbReference type="EMBL" id="MTV51653.1"/>
    </source>
</evidence>
<dbReference type="PRINTS" id="PR00313">
    <property type="entry name" value="CABNDNGRPT"/>
</dbReference>
<evidence type="ECO:0000256" key="2">
    <source>
        <dbReference type="ARBA" id="ARBA00022525"/>
    </source>
</evidence>
<accession>A0A6I3SRB7</accession>
<dbReference type="GO" id="GO:0005576">
    <property type="term" value="C:extracellular region"/>
    <property type="evidence" value="ECO:0007669"/>
    <property type="project" value="UniProtKB-SubCell"/>
</dbReference>
<dbReference type="Proteomes" id="UP000430634">
    <property type="component" value="Unassembled WGS sequence"/>
</dbReference>
<gene>
    <name evidence="3" type="ORF">GCM10011572_28470</name>
    <name evidence="4" type="ORF">GM672_02785</name>
</gene>
<evidence type="ECO:0000313" key="6">
    <source>
        <dbReference type="Proteomes" id="UP000622638"/>
    </source>
</evidence>
<dbReference type="RefSeq" id="WP_155468996.1">
    <property type="nucleotide sequence ID" value="NZ_BMKG01000011.1"/>
</dbReference>
<dbReference type="GO" id="GO:0005509">
    <property type="term" value="F:calcium ion binding"/>
    <property type="evidence" value="ECO:0007669"/>
    <property type="project" value="InterPro"/>
</dbReference>
<dbReference type="InterPro" id="IPR001343">
    <property type="entry name" value="Hemolysn_Ca-bd"/>
</dbReference>
<dbReference type="EMBL" id="BMKG01000011">
    <property type="protein sequence ID" value="GGC04915.1"/>
    <property type="molecule type" value="Genomic_DNA"/>
</dbReference>
<protein>
    <submittedName>
        <fullName evidence="4">Type I secretion C-terminal target domain-containing protein</fullName>
    </submittedName>
</protein>